<dbReference type="Proteomes" id="UP000006906">
    <property type="component" value="Chromosome 13"/>
</dbReference>
<dbReference type="InterPro" id="IPR050158">
    <property type="entry name" value="Ubiquitin_ubiquitin-like"/>
</dbReference>
<proteinExistence type="predicted"/>
<organism evidence="3 4">
    <name type="scientific">Chlamydomonas reinhardtii</name>
    <name type="common">Chlamydomonas smithii</name>
    <dbReference type="NCBI Taxonomy" id="3055"/>
    <lineage>
        <taxon>Eukaryota</taxon>
        <taxon>Viridiplantae</taxon>
        <taxon>Chlorophyta</taxon>
        <taxon>core chlorophytes</taxon>
        <taxon>Chlorophyceae</taxon>
        <taxon>CS clade</taxon>
        <taxon>Chlamydomonadales</taxon>
        <taxon>Chlamydomonadaceae</taxon>
        <taxon>Chlamydomonas</taxon>
    </lineage>
</organism>
<dbReference type="GO" id="GO:0031625">
    <property type="term" value="F:ubiquitin protein ligase binding"/>
    <property type="evidence" value="ECO:0000318"/>
    <property type="project" value="GO_Central"/>
</dbReference>
<reference evidence="3 4" key="1">
    <citation type="journal article" date="2007" name="Science">
        <title>The Chlamydomonas genome reveals the evolution of key animal and plant functions.</title>
        <authorList>
            <person name="Merchant S.S."/>
            <person name="Prochnik S.E."/>
            <person name="Vallon O."/>
            <person name="Harris E.H."/>
            <person name="Karpowicz S.J."/>
            <person name="Witman G.B."/>
            <person name="Terry A."/>
            <person name="Salamov A."/>
            <person name="Fritz-Laylin L.K."/>
            <person name="Marechal-Drouard L."/>
            <person name="Marshall W.F."/>
            <person name="Qu L.H."/>
            <person name="Nelson D.R."/>
            <person name="Sanderfoot A.A."/>
            <person name="Spalding M.H."/>
            <person name="Kapitonov V.V."/>
            <person name="Ren Q."/>
            <person name="Ferris P."/>
            <person name="Lindquist E."/>
            <person name="Shapiro H."/>
            <person name="Lucas S.M."/>
            <person name="Grimwood J."/>
            <person name="Schmutz J."/>
            <person name="Cardol P."/>
            <person name="Cerutti H."/>
            <person name="Chanfreau G."/>
            <person name="Chen C.L."/>
            <person name="Cognat V."/>
            <person name="Croft M.T."/>
            <person name="Dent R."/>
            <person name="Dutcher S."/>
            <person name="Fernandez E."/>
            <person name="Fukuzawa H."/>
            <person name="Gonzalez-Ballester D."/>
            <person name="Gonzalez-Halphen D."/>
            <person name="Hallmann A."/>
            <person name="Hanikenne M."/>
            <person name="Hippler M."/>
            <person name="Inwood W."/>
            <person name="Jabbari K."/>
            <person name="Kalanon M."/>
            <person name="Kuras R."/>
            <person name="Lefebvre P.A."/>
            <person name="Lemaire S.D."/>
            <person name="Lobanov A.V."/>
            <person name="Lohr M."/>
            <person name="Manuell A."/>
            <person name="Meier I."/>
            <person name="Mets L."/>
            <person name="Mittag M."/>
            <person name="Mittelmeier T."/>
            <person name="Moroney J.V."/>
            <person name="Moseley J."/>
            <person name="Napoli C."/>
            <person name="Nedelcu A.M."/>
            <person name="Niyogi K."/>
            <person name="Novoselov S.V."/>
            <person name="Paulsen I.T."/>
            <person name="Pazour G."/>
            <person name="Purton S."/>
            <person name="Ral J.P."/>
            <person name="Riano-Pachon D.M."/>
            <person name="Riekhof W."/>
            <person name="Rymarquis L."/>
            <person name="Schroda M."/>
            <person name="Stern D."/>
            <person name="Umen J."/>
            <person name="Willows R."/>
            <person name="Wilson N."/>
            <person name="Zimmer S.L."/>
            <person name="Allmer J."/>
            <person name="Balk J."/>
            <person name="Bisova K."/>
            <person name="Chen C.J."/>
            <person name="Elias M."/>
            <person name="Gendler K."/>
            <person name="Hauser C."/>
            <person name="Lamb M.R."/>
            <person name="Ledford H."/>
            <person name="Long J.C."/>
            <person name="Minagawa J."/>
            <person name="Page M.D."/>
            <person name="Pan J."/>
            <person name="Pootakham W."/>
            <person name="Roje S."/>
            <person name="Rose A."/>
            <person name="Stahlberg E."/>
            <person name="Terauchi A.M."/>
            <person name="Yang P."/>
            <person name="Ball S."/>
            <person name="Bowler C."/>
            <person name="Dieckmann C.L."/>
            <person name="Gladyshev V.N."/>
            <person name="Green P."/>
            <person name="Jorgensen R."/>
            <person name="Mayfield S."/>
            <person name="Mueller-Roeber B."/>
            <person name="Rajamani S."/>
            <person name="Sayre R.T."/>
            <person name="Brokstein P."/>
            <person name="Dubchak I."/>
            <person name="Goodstein D."/>
            <person name="Hornick L."/>
            <person name="Huang Y.W."/>
            <person name="Jhaveri J."/>
            <person name="Luo Y."/>
            <person name="Martinez D."/>
            <person name="Ngau W.C."/>
            <person name="Otillar B."/>
            <person name="Poliakov A."/>
            <person name="Porter A."/>
            <person name="Szajkowski L."/>
            <person name="Werner G."/>
            <person name="Zhou K."/>
            <person name="Grigoriev I.V."/>
            <person name="Rokhsar D.S."/>
            <person name="Grossman A.R."/>
        </authorList>
    </citation>
    <scope>NUCLEOTIDE SEQUENCE [LARGE SCALE GENOMIC DNA]</scope>
    <source>
        <strain evidence="4">CC-503</strain>
    </source>
</reference>
<evidence type="ECO:0000256" key="1">
    <source>
        <dbReference type="ARBA" id="ARBA00022499"/>
    </source>
</evidence>
<dbReference type="RefSeq" id="XP_042917192.1">
    <property type="nucleotide sequence ID" value="XM_043069217.1"/>
</dbReference>
<dbReference type="SUPFAM" id="SSF54236">
    <property type="entry name" value="Ubiquitin-like"/>
    <property type="match status" value="1"/>
</dbReference>
<evidence type="ECO:0000313" key="4">
    <source>
        <dbReference type="Proteomes" id="UP000006906"/>
    </source>
</evidence>
<evidence type="ECO:0000259" key="2">
    <source>
        <dbReference type="PROSITE" id="PS50053"/>
    </source>
</evidence>
<dbReference type="InterPro" id="IPR019956">
    <property type="entry name" value="Ubiquitin_dom"/>
</dbReference>
<dbReference type="Gramene" id="PNW73549">
    <property type="protein sequence ID" value="PNW73549"/>
    <property type="gene ID" value="CHLRE_13g563600v5"/>
</dbReference>
<dbReference type="PRINTS" id="PR00348">
    <property type="entry name" value="UBIQUITIN"/>
</dbReference>
<dbReference type="Pfam" id="PF00240">
    <property type="entry name" value="ubiquitin"/>
    <property type="match status" value="1"/>
</dbReference>
<dbReference type="GO" id="GO:0031386">
    <property type="term" value="F:protein tag activity"/>
    <property type="evidence" value="ECO:0000318"/>
    <property type="project" value="GO_Central"/>
</dbReference>
<keyword evidence="4" id="KW-1185">Reference proteome</keyword>
<dbReference type="PROSITE" id="PS50053">
    <property type="entry name" value="UBIQUITIN_2"/>
    <property type="match status" value="1"/>
</dbReference>
<keyword evidence="1" id="KW-1017">Isopeptide bond</keyword>
<dbReference type="FunFam" id="3.10.20.90:FF:000379">
    <property type="entry name" value="Ubiquitin/ribosomal protein CEP52"/>
    <property type="match status" value="1"/>
</dbReference>
<dbReference type="InterPro" id="IPR000626">
    <property type="entry name" value="Ubiquitin-like_dom"/>
</dbReference>
<dbReference type="GO" id="GO:0005737">
    <property type="term" value="C:cytoplasm"/>
    <property type="evidence" value="ECO:0000318"/>
    <property type="project" value="GO_Central"/>
</dbReference>
<dbReference type="PANTHER" id="PTHR10666">
    <property type="entry name" value="UBIQUITIN"/>
    <property type="match status" value="1"/>
</dbReference>
<dbReference type="STRING" id="3055.A0A2K3CZ75"/>
<dbReference type="GO" id="GO:0003729">
    <property type="term" value="F:mRNA binding"/>
    <property type="evidence" value="ECO:0007669"/>
    <property type="project" value="UniProtKB-ARBA"/>
</dbReference>
<dbReference type="GeneID" id="5718989"/>
<dbReference type="EMBL" id="CM008974">
    <property type="protein sequence ID" value="PNW73549.1"/>
    <property type="molecule type" value="Genomic_DNA"/>
</dbReference>
<evidence type="ECO:0000313" key="3">
    <source>
        <dbReference type="EMBL" id="PNW73549.1"/>
    </source>
</evidence>
<accession>A0A2K3CZ75</accession>
<dbReference type="GO" id="GO:0005634">
    <property type="term" value="C:nucleus"/>
    <property type="evidence" value="ECO:0000318"/>
    <property type="project" value="GO_Central"/>
</dbReference>
<dbReference type="GO" id="GO:0016567">
    <property type="term" value="P:protein ubiquitination"/>
    <property type="evidence" value="ECO:0000318"/>
    <property type="project" value="GO_Central"/>
</dbReference>
<gene>
    <name evidence="3" type="ORF">CHLRE_13g563600v5</name>
</gene>
<sequence length="364" mass="39490">MLKLDPGRELLNRVELLRRARAALKGGDDLSLVSATGFLEATDVVVWHDDLVRQLVKIEHDLPTAYLHPSGSGLLCSPRCRLPAGMTDSPPSARPATLWERIFSGKYFVTGKGQNFTGSPPDLSEAVLLQLQAEMACEVPEFDSPTLVLAAKDVNHTRRLKLQVKTLTGKTFALEDLRPTSTVEMVKAWIYIKEGLPPDQQRLISAGKQLEDGRTLADYNILEGSTLSVVLRLRGGMFHESSGRVGYKALGGPPLPGRNNALSPRQGLKLRVRLCGGSGGDACGAEGQAGVRTLLLECGKEPSVQELMRRAREGGELKLRVRLCGGGREAGEAEGQADVRALLLKRGKTLSVQELVRRAREGMS</sequence>
<dbReference type="GO" id="GO:0019941">
    <property type="term" value="P:modification-dependent protein catabolic process"/>
    <property type="evidence" value="ECO:0000318"/>
    <property type="project" value="GO_Central"/>
</dbReference>
<protein>
    <recommendedName>
        <fullName evidence="2">Ubiquitin-like domain-containing protein</fullName>
    </recommendedName>
</protein>
<dbReference type="AlphaFoldDB" id="A0A2K3CZ75"/>
<name>A0A2K3CZ75_CHLRE</name>
<dbReference type="InParanoid" id="A0A2K3CZ75"/>
<dbReference type="ExpressionAtlas" id="A0A2K3CZ75">
    <property type="expression patterns" value="baseline and differential"/>
</dbReference>
<dbReference type="OrthoDB" id="428577at2759"/>
<dbReference type="KEGG" id="cre:CHLRE_13g563600v5"/>
<dbReference type="Gene3D" id="3.10.20.90">
    <property type="entry name" value="Phosphatidylinositol 3-kinase Catalytic Subunit, Chain A, domain 1"/>
    <property type="match status" value="1"/>
</dbReference>
<dbReference type="InterPro" id="IPR029071">
    <property type="entry name" value="Ubiquitin-like_domsf"/>
</dbReference>
<dbReference type="SMART" id="SM00213">
    <property type="entry name" value="UBQ"/>
    <property type="match status" value="1"/>
</dbReference>
<feature type="domain" description="Ubiquitin-like" evidence="2">
    <location>
        <begin position="160"/>
        <end position="236"/>
    </location>
</feature>